<dbReference type="Proteomes" id="UP000509301">
    <property type="component" value="Chromosome"/>
</dbReference>
<evidence type="ECO:0000313" key="3">
    <source>
        <dbReference type="Proteomes" id="UP000509301"/>
    </source>
</evidence>
<dbReference type="RefSeq" id="WP_174632590.1">
    <property type="nucleotide sequence ID" value="NZ_CP049074.1"/>
</dbReference>
<dbReference type="EMBL" id="CP049074">
    <property type="protein sequence ID" value="QKR01030.1"/>
    <property type="molecule type" value="Genomic_DNA"/>
</dbReference>
<name>A0A6N0P198_9CREN</name>
<evidence type="ECO:0000259" key="1">
    <source>
        <dbReference type="Pfam" id="PF07935"/>
    </source>
</evidence>
<reference evidence="2 3" key="1">
    <citation type="submission" date="2020-02" db="EMBL/GenBank/DDBJ databases">
        <title>Comparative genome analysis reveals the metabolism and evolution of the thermophilic archaeal genus Metallosphaera.</title>
        <authorList>
            <person name="Jiang C."/>
        </authorList>
    </citation>
    <scope>NUCLEOTIDE SEQUENCE [LARGE SCALE GENOMIC DNA]</scope>
    <source>
        <strain evidence="2 3">Ric-A</strain>
    </source>
</reference>
<dbReference type="OrthoDB" id="43589at2157"/>
<organism evidence="2 3">
    <name type="scientific">Metallosphaera tengchongensis</name>
    <dbReference type="NCBI Taxonomy" id="1532350"/>
    <lineage>
        <taxon>Archaea</taxon>
        <taxon>Thermoproteota</taxon>
        <taxon>Thermoprotei</taxon>
        <taxon>Sulfolobales</taxon>
        <taxon>Sulfolobaceae</taxon>
        <taxon>Metallosphaera</taxon>
    </lineage>
</organism>
<evidence type="ECO:0000313" key="2">
    <source>
        <dbReference type="EMBL" id="QKR01030.1"/>
    </source>
</evidence>
<dbReference type="Pfam" id="PF07935">
    <property type="entry name" value="SSV1_ORF_D-335"/>
    <property type="match status" value="1"/>
</dbReference>
<dbReference type="KEGG" id="mten:GWK48_06055"/>
<dbReference type="GeneID" id="55641495"/>
<accession>A0A6N0P198</accession>
<gene>
    <name evidence="2" type="ORF">GWK48_06055</name>
</gene>
<dbReference type="InterPro" id="IPR012922">
    <property type="entry name" value="ORF_D-335"/>
</dbReference>
<proteinExistence type="predicted"/>
<feature type="domain" description="ORF D-335-like" evidence="1">
    <location>
        <begin position="7"/>
        <end position="44"/>
    </location>
</feature>
<protein>
    <recommendedName>
        <fullName evidence="1">ORF D-335-like domain-containing protein</fullName>
    </recommendedName>
</protein>
<sequence length="44" mass="5323">MTKEKTRYKYGDYIIRQIKGKYYIYKLETINGEVKETYVAPLVD</sequence>
<keyword evidence="3" id="KW-1185">Reference proteome</keyword>
<dbReference type="AlphaFoldDB" id="A0A6N0P198"/>